<dbReference type="PANTHER" id="PTHR43280:SF30">
    <property type="entry name" value="MMSAB OPERON REGULATORY PROTEIN"/>
    <property type="match status" value="1"/>
</dbReference>
<dbReference type="Pfam" id="PF02311">
    <property type="entry name" value="AraC_binding"/>
    <property type="match status" value="1"/>
</dbReference>
<dbReference type="InterPro" id="IPR009057">
    <property type="entry name" value="Homeodomain-like_sf"/>
</dbReference>
<dbReference type="EMBL" id="JACHWY010000001">
    <property type="protein sequence ID" value="MBB3046115.1"/>
    <property type="molecule type" value="Genomic_DNA"/>
</dbReference>
<dbReference type="PROSITE" id="PS00041">
    <property type="entry name" value="HTH_ARAC_FAMILY_1"/>
    <property type="match status" value="1"/>
</dbReference>
<dbReference type="SUPFAM" id="SSF46689">
    <property type="entry name" value="Homeodomain-like"/>
    <property type="match status" value="2"/>
</dbReference>
<dbReference type="InterPro" id="IPR018060">
    <property type="entry name" value="HTH_AraC"/>
</dbReference>
<evidence type="ECO:0000259" key="5">
    <source>
        <dbReference type="PROSITE" id="PS01124"/>
    </source>
</evidence>
<dbReference type="Gene3D" id="1.10.10.60">
    <property type="entry name" value="Homeodomain-like"/>
    <property type="match status" value="2"/>
</dbReference>
<dbReference type="GO" id="GO:0003700">
    <property type="term" value="F:DNA-binding transcription factor activity"/>
    <property type="evidence" value="ECO:0007669"/>
    <property type="project" value="InterPro"/>
</dbReference>
<dbReference type="GO" id="GO:0043565">
    <property type="term" value="F:sequence-specific DNA binding"/>
    <property type="evidence" value="ECO:0007669"/>
    <property type="project" value="InterPro"/>
</dbReference>
<sequence>MSQPSHWPLPQDGIRFVTPGFLLDALRSSPLARDCYPSAMGYYPEAHGHSMSRERHDDNLLIFCIDGEGIIEAHEKTRRVQSGDLLIIPANTPHFYEASREDPWTIYWCHFAGDQAEHYVNLIIGASEQLLVPATQRLKLVRDFQSLLSVRETGYRELPFIHAANLLKQLLSYIALQNRSTQHNTATGFNLREIEDNMRANLDKPLTLDELAESCNLSKYHFSTKYKEATGYSPIKHFLHMKIEAACQLLDTTDLRISAVSTAVGYDDPLYFSRLFRKVTGLSPKDYRASHKK</sequence>
<dbReference type="Proteomes" id="UP000537130">
    <property type="component" value="Unassembled WGS sequence"/>
</dbReference>
<dbReference type="RefSeq" id="WP_183408820.1">
    <property type="nucleotide sequence ID" value="NZ_JACHWY010000001.1"/>
</dbReference>
<dbReference type="SUPFAM" id="SSF51215">
    <property type="entry name" value="Regulatory protein AraC"/>
    <property type="match status" value="1"/>
</dbReference>
<comment type="caution">
    <text evidence="6">The sequence shown here is derived from an EMBL/GenBank/DDBJ whole genome shotgun (WGS) entry which is preliminary data.</text>
</comment>
<feature type="domain" description="HTH araC/xylS-type" evidence="5">
    <location>
        <begin position="192"/>
        <end position="290"/>
    </location>
</feature>
<dbReference type="Pfam" id="PF12833">
    <property type="entry name" value="HTH_18"/>
    <property type="match status" value="1"/>
</dbReference>
<proteinExistence type="predicted"/>
<organism evidence="6 7">
    <name type="scientific">Litorivivens lipolytica</name>
    <dbReference type="NCBI Taxonomy" id="1524264"/>
    <lineage>
        <taxon>Bacteria</taxon>
        <taxon>Pseudomonadati</taxon>
        <taxon>Pseudomonadota</taxon>
        <taxon>Gammaproteobacteria</taxon>
        <taxon>Litorivivens</taxon>
    </lineage>
</organism>
<dbReference type="CDD" id="cd06986">
    <property type="entry name" value="cupin_MmsR-like_N"/>
    <property type="match status" value="1"/>
</dbReference>
<dbReference type="InterPro" id="IPR018062">
    <property type="entry name" value="HTH_AraC-typ_CS"/>
</dbReference>
<gene>
    <name evidence="6" type="ORF">FHR99_000351</name>
</gene>
<evidence type="ECO:0000256" key="2">
    <source>
        <dbReference type="ARBA" id="ARBA00023125"/>
    </source>
</evidence>
<dbReference type="PANTHER" id="PTHR43280">
    <property type="entry name" value="ARAC-FAMILY TRANSCRIPTIONAL REGULATOR"/>
    <property type="match status" value="1"/>
</dbReference>
<keyword evidence="2 6" id="KW-0238">DNA-binding</keyword>
<evidence type="ECO:0000256" key="3">
    <source>
        <dbReference type="ARBA" id="ARBA00023159"/>
    </source>
</evidence>
<dbReference type="Gene3D" id="2.60.120.280">
    <property type="entry name" value="Regulatory protein AraC"/>
    <property type="match status" value="1"/>
</dbReference>
<evidence type="ECO:0000256" key="1">
    <source>
        <dbReference type="ARBA" id="ARBA00023015"/>
    </source>
</evidence>
<dbReference type="SMART" id="SM00342">
    <property type="entry name" value="HTH_ARAC"/>
    <property type="match status" value="1"/>
</dbReference>
<name>A0A7W4Z5R0_9GAMM</name>
<keyword evidence="4" id="KW-0804">Transcription</keyword>
<evidence type="ECO:0000313" key="6">
    <source>
        <dbReference type="EMBL" id="MBB3046115.1"/>
    </source>
</evidence>
<evidence type="ECO:0000313" key="7">
    <source>
        <dbReference type="Proteomes" id="UP000537130"/>
    </source>
</evidence>
<evidence type="ECO:0000256" key="4">
    <source>
        <dbReference type="ARBA" id="ARBA00023163"/>
    </source>
</evidence>
<keyword evidence="7" id="KW-1185">Reference proteome</keyword>
<dbReference type="PROSITE" id="PS01124">
    <property type="entry name" value="HTH_ARAC_FAMILY_2"/>
    <property type="match status" value="1"/>
</dbReference>
<keyword evidence="3" id="KW-0010">Activator</keyword>
<dbReference type="InterPro" id="IPR020449">
    <property type="entry name" value="Tscrpt_reg_AraC-type_HTH"/>
</dbReference>
<reference evidence="6 7" key="1">
    <citation type="submission" date="2020-08" db="EMBL/GenBank/DDBJ databases">
        <title>Genomic Encyclopedia of Type Strains, Phase III (KMG-III): the genomes of soil and plant-associated and newly described type strains.</title>
        <authorList>
            <person name="Whitman W."/>
        </authorList>
    </citation>
    <scope>NUCLEOTIDE SEQUENCE [LARGE SCALE GENOMIC DNA]</scope>
    <source>
        <strain evidence="6 7">CECT 8654</strain>
    </source>
</reference>
<protein>
    <submittedName>
        <fullName evidence="6">AraC-like DNA-binding protein</fullName>
    </submittedName>
</protein>
<dbReference type="InterPro" id="IPR037923">
    <property type="entry name" value="HTH-like"/>
</dbReference>
<accession>A0A7W4Z5R0</accession>
<dbReference type="PRINTS" id="PR00032">
    <property type="entry name" value="HTHARAC"/>
</dbReference>
<dbReference type="InterPro" id="IPR003313">
    <property type="entry name" value="AraC-bd"/>
</dbReference>
<dbReference type="AlphaFoldDB" id="A0A7W4Z5R0"/>
<keyword evidence="1" id="KW-0805">Transcription regulation</keyword>